<dbReference type="EMBL" id="CYGV01001136">
    <property type="protein sequence ID" value="CUA70523.1"/>
    <property type="molecule type" value="Genomic_DNA"/>
</dbReference>
<dbReference type="Proteomes" id="UP000044841">
    <property type="component" value="Unassembled WGS sequence"/>
</dbReference>
<keyword evidence="1" id="KW-0472">Membrane</keyword>
<keyword evidence="3" id="KW-1185">Reference proteome</keyword>
<protein>
    <submittedName>
        <fullName evidence="2">Uncharacterized protein</fullName>
    </submittedName>
</protein>
<name>A0A0K6FWH2_9AGAM</name>
<evidence type="ECO:0000256" key="1">
    <source>
        <dbReference type="SAM" id="Phobius"/>
    </source>
</evidence>
<accession>A0A0K6FWH2</accession>
<evidence type="ECO:0000313" key="2">
    <source>
        <dbReference type="EMBL" id="CUA70523.1"/>
    </source>
</evidence>
<sequence>MSSLLWPSLPPVLFPTVANFVLAIVYILSSVVALDSFVLIQLLRYWEQPTPAVFQTWRLGFSSLLNIIELVL</sequence>
<gene>
    <name evidence="2" type="ORF">RSOLAG22IIIB_08939</name>
</gene>
<organism evidence="2 3">
    <name type="scientific">Rhizoctonia solani</name>
    <dbReference type="NCBI Taxonomy" id="456999"/>
    <lineage>
        <taxon>Eukaryota</taxon>
        <taxon>Fungi</taxon>
        <taxon>Dikarya</taxon>
        <taxon>Basidiomycota</taxon>
        <taxon>Agaricomycotina</taxon>
        <taxon>Agaricomycetes</taxon>
        <taxon>Cantharellales</taxon>
        <taxon>Ceratobasidiaceae</taxon>
        <taxon>Rhizoctonia</taxon>
    </lineage>
</organism>
<proteinExistence type="predicted"/>
<feature type="transmembrane region" description="Helical" evidence="1">
    <location>
        <begin position="20"/>
        <end position="40"/>
    </location>
</feature>
<dbReference type="AlphaFoldDB" id="A0A0K6FWH2"/>
<reference evidence="2 3" key="1">
    <citation type="submission" date="2015-07" db="EMBL/GenBank/DDBJ databases">
        <authorList>
            <person name="Noorani M."/>
        </authorList>
    </citation>
    <scope>NUCLEOTIDE SEQUENCE [LARGE SCALE GENOMIC DNA]</scope>
    <source>
        <strain evidence="2">BBA 69670</strain>
    </source>
</reference>
<keyword evidence="1" id="KW-0812">Transmembrane</keyword>
<keyword evidence="1" id="KW-1133">Transmembrane helix</keyword>
<evidence type="ECO:0000313" key="3">
    <source>
        <dbReference type="Proteomes" id="UP000044841"/>
    </source>
</evidence>